<gene>
    <name evidence="1" type="ORF">AFUS01_LOCUS5566</name>
</gene>
<reference evidence="1" key="1">
    <citation type="submission" date="2021-06" db="EMBL/GenBank/DDBJ databases">
        <authorList>
            <person name="Hodson N. C."/>
            <person name="Mongue J. A."/>
            <person name="Jaron S. K."/>
        </authorList>
    </citation>
    <scope>NUCLEOTIDE SEQUENCE</scope>
</reference>
<dbReference type="Proteomes" id="UP000708208">
    <property type="component" value="Unassembled WGS sequence"/>
</dbReference>
<name>A0A8J2JAR2_9HEXA</name>
<feature type="non-terminal residue" evidence="1">
    <location>
        <position position="59"/>
    </location>
</feature>
<keyword evidence="2" id="KW-1185">Reference proteome</keyword>
<comment type="caution">
    <text evidence="1">The sequence shown here is derived from an EMBL/GenBank/DDBJ whole genome shotgun (WGS) entry which is preliminary data.</text>
</comment>
<evidence type="ECO:0000313" key="2">
    <source>
        <dbReference type="Proteomes" id="UP000708208"/>
    </source>
</evidence>
<organism evidence="1 2">
    <name type="scientific">Allacma fusca</name>
    <dbReference type="NCBI Taxonomy" id="39272"/>
    <lineage>
        <taxon>Eukaryota</taxon>
        <taxon>Metazoa</taxon>
        <taxon>Ecdysozoa</taxon>
        <taxon>Arthropoda</taxon>
        <taxon>Hexapoda</taxon>
        <taxon>Collembola</taxon>
        <taxon>Symphypleona</taxon>
        <taxon>Sminthuridae</taxon>
        <taxon>Allacma</taxon>
    </lineage>
</organism>
<dbReference type="AlphaFoldDB" id="A0A8J2JAR2"/>
<accession>A0A8J2JAR2</accession>
<dbReference type="EMBL" id="CAJVCH010035506">
    <property type="protein sequence ID" value="CAG7716036.1"/>
    <property type="molecule type" value="Genomic_DNA"/>
</dbReference>
<proteinExistence type="predicted"/>
<evidence type="ECO:0000313" key="1">
    <source>
        <dbReference type="EMBL" id="CAG7716036.1"/>
    </source>
</evidence>
<sequence length="59" mass="5960">MATSKEMTFERDVGNELDLSNVGSSTAVKIKSGGILPTGKAFVDVPPGAGSIRTGGHGL</sequence>
<protein>
    <submittedName>
        <fullName evidence="1">Uncharacterized protein</fullName>
    </submittedName>
</protein>